<organism evidence="2">
    <name type="scientific">mine drainage metagenome</name>
    <dbReference type="NCBI Taxonomy" id="410659"/>
    <lineage>
        <taxon>unclassified sequences</taxon>
        <taxon>metagenomes</taxon>
        <taxon>ecological metagenomes</taxon>
    </lineage>
</organism>
<dbReference type="Pfam" id="PF03050">
    <property type="entry name" value="DDE_Tnp_IS66"/>
    <property type="match status" value="1"/>
</dbReference>
<feature type="non-terminal residue" evidence="2">
    <location>
        <position position="1"/>
    </location>
</feature>
<evidence type="ECO:0000313" key="2">
    <source>
        <dbReference type="EMBL" id="EQD56327.1"/>
    </source>
</evidence>
<dbReference type="PANTHER" id="PTHR33678:SF1">
    <property type="entry name" value="BLL1576 PROTEIN"/>
    <property type="match status" value="1"/>
</dbReference>
<comment type="caution">
    <text evidence="2">The sequence shown here is derived from an EMBL/GenBank/DDBJ whole genome shotgun (WGS) entry which is preliminary data.</text>
</comment>
<dbReference type="InterPro" id="IPR052344">
    <property type="entry name" value="Transposase-related"/>
</dbReference>
<dbReference type="AlphaFoldDB" id="T1AGM4"/>
<evidence type="ECO:0000259" key="1">
    <source>
        <dbReference type="Pfam" id="PF03050"/>
    </source>
</evidence>
<name>T1AGM4_9ZZZZ</name>
<dbReference type="EMBL" id="AUZX01008317">
    <property type="protein sequence ID" value="EQD56327.1"/>
    <property type="molecule type" value="Genomic_DNA"/>
</dbReference>
<gene>
    <name evidence="2" type="ORF">B1A_11597</name>
</gene>
<reference evidence="2" key="2">
    <citation type="journal article" date="2014" name="ISME J.">
        <title>Microbial stratification in low pH oxic and suboxic macroscopic growths along an acid mine drainage.</title>
        <authorList>
            <person name="Mendez-Garcia C."/>
            <person name="Mesa V."/>
            <person name="Sprenger R.R."/>
            <person name="Richter M."/>
            <person name="Diez M.S."/>
            <person name="Solano J."/>
            <person name="Bargiela R."/>
            <person name="Golyshina O.V."/>
            <person name="Manteca A."/>
            <person name="Ramos J.L."/>
            <person name="Gallego J.R."/>
            <person name="Llorente I."/>
            <person name="Martins Dos Santos V.A."/>
            <person name="Jensen O.N."/>
            <person name="Pelaez A.I."/>
            <person name="Sanchez J."/>
            <person name="Ferrer M."/>
        </authorList>
    </citation>
    <scope>NUCLEOTIDE SEQUENCE</scope>
</reference>
<accession>T1AGM4</accession>
<feature type="domain" description="Transposase IS66 central" evidence="1">
    <location>
        <begin position="8"/>
        <end position="111"/>
    </location>
</feature>
<protein>
    <submittedName>
        <fullName evidence="2">Transposase IS66</fullName>
    </submittedName>
</protein>
<sequence>AGKKHPGGMKTGYFWPVYGEHDEVCFPFFPSRVQVHVEKLLGLSRAAGGVLLSDGYTAYASYAKRAGLTHAQCWAHTRRGFFEAQTAEPEGAREALTQIGALYAVEEQIREDKLTGA</sequence>
<proteinExistence type="predicted"/>
<reference evidence="2" key="1">
    <citation type="submission" date="2013-08" db="EMBL/GenBank/DDBJ databases">
        <authorList>
            <person name="Mendez C."/>
            <person name="Richter M."/>
            <person name="Ferrer M."/>
            <person name="Sanchez J."/>
        </authorList>
    </citation>
    <scope>NUCLEOTIDE SEQUENCE</scope>
</reference>
<dbReference type="PANTHER" id="PTHR33678">
    <property type="entry name" value="BLL1576 PROTEIN"/>
    <property type="match status" value="1"/>
</dbReference>
<feature type="non-terminal residue" evidence="2">
    <location>
        <position position="117"/>
    </location>
</feature>
<dbReference type="InterPro" id="IPR004291">
    <property type="entry name" value="Transposase_IS66_central"/>
</dbReference>